<dbReference type="OrthoDB" id="2662268at2759"/>
<evidence type="ECO:0000313" key="2">
    <source>
        <dbReference type="Proteomes" id="UP000054270"/>
    </source>
</evidence>
<gene>
    <name evidence="1" type="ORF">HYPSUDRAFT_59900</name>
</gene>
<dbReference type="AlphaFoldDB" id="A0A0D2LRH1"/>
<dbReference type="EMBL" id="KN817742">
    <property type="protein sequence ID" value="KJA13428.1"/>
    <property type="molecule type" value="Genomic_DNA"/>
</dbReference>
<dbReference type="Proteomes" id="UP000054270">
    <property type="component" value="Unassembled WGS sequence"/>
</dbReference>
<dbReference type="OMA" id="CKTSNGP"/>
<name>A0A0D2LRH1_HYPSF</name>
<organism evidence="1 2">
    <name type="scientific">Hypholoma sublateritium (strain FD-334 SS-4)</name>
    <dbReference type="NCBI Taxonomy" id="945553"/>
    <lineage>
        <taxon>Eukaryota</taxon>
        <taxon>Fungi</taxon>
        <taxon>Dikarya</taxon>
        <taxon>Basidiomycota</taxon>
        <taxon>Agaricomycotina</taxon>
        <taxon>Agaricomycetes</taxon>
        <taxon>Agaricomycetidae</taxon>
        <taxon>Agaricales</taxon>
        <taxon>Agaricineae</taxon>
        <taxon>Strophariaceae</taxon>
        <taxon>Hypholoma</taxon>
    </lineage>
</organism>
<accession>A0A0D2LRH1</accession>
<protein>
    <submittedName>
        <fullName evidence="1">Uncharacterized protein</fullName>
    </submittedName>
</protein>
<evidence type="ECO:0000313" key="1">
    <source>
        <dbReference type="EMBL" id="KJA13428.1"/>
    </source>
</evidence>
<sequence>MVQYANIISNGSSGGSGYSSLSGAMRVSSVPCYLLPQTIYHPPSSCAPGNASPVTFNTNGTVGMPLRIAGGNFSSVASSMKGGSDLIFQKRPDITRVNLRIMWPGYSDDIPRTIMVDTSTTRAKLANEVAKQILIYMERAAKSTRGHGKYTIGNSGINTEQVSLLSIQNTHDTNWQATLYISV</sequence>
<proteinExistence type="predicted"/>
<keyword evidence="2" id="KW-1185">Reference proteome</keyword>
<reference evidence="2" key="1">
    <citation type="submission" date="2014-04" db="EMBL/GenBank/DDBJ databases">
        <title>Evolutionary Origins and Diversification of the Mycorrhizal Mutualists.</title>
        <authorList>
            <consortium name="DOE Joint Genome Institute"/>
            <consortium name="Mycorrhizal Genomics Consortium"/>
            <person name="Kohler A."/>
            <person name="Kuo A."/>
            <person name="Nagy L.G."/>
            <person name="Floudas D."/>
            <person name="Copeland A."/>
            <person name="Barry K.W."/>
            <person name="Cichocki N."/>
            <person name="Veneault-Fourrey C."/>
            <person name="LaButti K."/>
            <person name="Lindquist E.A."/>
            <person name="Lipzen A."/>
            <person name="Lundell T."/>
            <person name="Morin E."/>
            <person name="Murat C."/>
            <person name="Riley R."/>
            <person name="Ohm R."/>
            <person name="Sun H."/>
            <person name="Tunlid A."/>
            <person name="Henrissat B."/>
            <person name="Grigoriev I.V."/>
            <person name="Hibbett D.S."/>
            <person name="Martin F."/>
        </authorList>
    </citation>
    <scope>NUCLEOTIDE SEQUENCE [LARGE SCALE GENOMIC DNA]</scope>
    <source>
        <strain evidence="2">FD-334 SS-4</strain>
    </source>
</reference>